<name>A0AAV4C1Q9_9GAST</name>
<protein>
    <submittedName>
        <fullName evidence="2">Uncharacterized protein</fullName>
    </submittedName>
</protein>
<proteinExistence type="predicted"/>
<comment type="caution">
    <text evidence="2">The sequence shown here is derived from an EMBL/GenBank/DDBJ whole genome shotgun (WGS) entry which is preliminary data.</text>
</comment>
<evidence type="ECO:0000313" key="3">
    <source>
        <dbReference type="Proteomes" id="UP000735302"/>
    </source>
</evidence>
<evidence type="ECO:0000256" key="1">
    <source>
        <dbReference type="SAM" id="MobiDB-lite"/>
    </source>
</evidence>
<dbReference type="AlphaFoldDB" id="A0AAV4C1Q9"/>
<organism evidence="2 3">
    <name type="scientific">Plakobranchus ocellatus</name>
    <dbReference type="NCBI Taxonomy" id="259542"/>
    <lineage>
        <taxon>Eukaryota</taxon>
        <taxon>Metazoa</taxon>
        <taxon>Spiralia</taxon>
        <taxon>Lophotrochozoa</taxon>
        <taxon>Mollusca</taxon>
        <taxon>Gastropoda</taxon>
        <taxon>Heterobranchia</taxon>
        <taxon>Euthyneura</taxon>
        <taxon>Panpulmonata</taxon>
        <taxon>Sacoglossa</taxon>
        <taxon>Placobranchoidea</taxon>
        <taxon>Plakobranchidae</taxon>
        <taxon>Plakobranchus</taxon>
    </lineage>
</organism>
<dbReference type="EMBL" id="BLXT01005746">
    <property type="protein sequence ID" value="GFO25335.1"/>
    <property type="molecule type" value="Genomic_DNA"/>
</dbReference>
<evidence type="ECO:0000313" key="2">
    <source>
        <dbReference type="EMBL" id="GFO25335.1"/>
    </source>
</evidence>
<dbReference type="Proteomes" id="UP000735302">
    <property type="component" value="Unassembled WGS sequence"/>
</dbReference>
<gene>
    <name evidence="2" type="ORF">PoB_005184000</name>
</gene>
<keyword evidence="3" id="KW-1185">Reference proteome</keyword>
<feature type="region of interest" description="Disordered" evidence="1">
    <location>
        <begin position="61"/>
        <end position="110"/>
    </location>
</feature>
<accession>A0AAV4C1Q9</accession>
<reference evidence="2 3" key="1">
    <citation type="journal article" date="2021" name="Elife">
        <title>Chloroplast acquisition without the gene transfer in kleptoplastic sea slugs, Plakobranchus ocellatus.</title>
        <authorList>
            <person name="Maeda T."/>
            <person name="Takahashi S."/>
            <person name="Yoshida T."/>
            <person name="Shimamura S."/>
            <person name="Takaki Y."/>
            <person name="Nagai Y."/>
            <person name="Toyoda A."/>
            <person name="Suzuki Y."/>
            <person name="Arimoto A."/>
            <person name="Ishii H."/>
            <person name="Satoh N."/>
            <person name="Nishiyama T."/>
            <person name="Hasebe M."/>
            <person name="Maruyama T."/>
            <person name="Minagawa J."/>
            <person name="Obokata J."/>
            <person name="Shigenobu S."/>
        </authorList>
    </citation>
    <scope>NUCLEOTIDE SEQUENCE [LARGE SCALE GENOMIC DNA]</scope>
</reference>
<sequence>MSVTPRDGQESVPISTVEPIRRFNGLATTSSSEIRHQLPRLFAVVTSNKITSRTIINAKRTRGGKGKGWGRVQTLNERDSSRRTRIGTPSPPWSQSAGQRSDMVTAEKEGGEQLDSVTNRELLRLHLKDSFTEALEHQLLLTVPKIPSPPSLSKLRMLRSSTFSLFAPYALLQLYGSILSLSL</sequence>